<evidence type="ECO:0000256" key="5">
    <source>
        <dbReference type="PROSITE-ProRule" id="PRU00808"/>
    </source>
</evidence>
<dbReference type="AlphaFoldDB" id="A0A9Q0MR24"/>
<dbReference type="PANTHER" id="PTHR11599">
    <property type="entry name" value="PROTEASOME SUBUNIT ALPHA/BETA"/>
    <property type="match status" value="1"/>
</dbReference>
<reference evidence="8" key="1">
    <citation type="submission" date="2022-07" db="EMBL/GenBank/DDBJ databases">
        <authorList>
            <person name="Trinca V."/>
            <person name="Uliana J.V.C."/>
            <person name="Torres T.T."/>
            <person name="Ward R.J."/>
            <person name="Monesi N."/>
        </authorList>
    </citation>
    <scope>NUCLEOTIDE SEQUENCE</scope>
    <source>
        <strain evidence="8">HSMRA1968</strain>
        <tissue evidence="8">Whole embryos</tissue>
    </source>
</reference>
<dbReference type="InterPro" id="IPR029055">
    <property type="entry name" value="Ntn_hydrolases_N"/>
</dbReference>
<dbReference type="InterPro" id="IPR001353">
    <property type="entry name" value="Proteasome_sua/b"/>
</dbReference>
<evidence type="ECO:0000256" key="3">
    <source>
        <dbReference type="ARBA" id="ARBA00022942"/>
    </source>
</evidence>
<dbReference type="Proteomes" id="UP001151699">
    <property type="component" value="Chromosome C"/>
</dbReference>
<keyword evidence="4 6" id="KW-0539">Nucleus</keyword>
<comment type="function">
    <text evidence="1">The proteasome is a multicatalytic proteinase complex which is characterized by its ability to cleave peptides with Arg, Phe, Tyr, Leu, and Glu adjacent to the leaving group at neutral or slightly basic pH. The proteasome has an ATP-dependent proteolytic activity.</text>
</comment>
<evidence type="ECO:0000256" key="6">
    <source>
        <dbReference type="RuleBase" id="RU000551"/>
    </source>
</evidence>
<dbReference type="SMART" id="SM00948">
    <property type="entry name" value="Proteasome_A_N"/>
    <property type="match status" value="1"/>
</dbReference>
<organism evidence="8 9">
    <name type="scientific">Pseudolycoriella hygida</name>
    <dbReference type="NCBI Taxonomy" id="35572"/>
    <lineage>
        <taxon>Eukaryota</taxon>
        <taxon>Metazoa</taxon>
        <taxon>Ecdysozoa</taxon>
        <taxon>Arthropoda</taxon>
        <taxon>Hexapoda</taxon>
        <taxon>Insecta</taxon>
        <taxon>Pterygota</taxon>
        <taxon>Neoptera</taxon>
        <taxon>Endopterygota</taxon>
        <taxon>Diptera</taxon>
        <taxon>Nematocera</taxon>
        <taxon>Sciaroidea</taxon>
        <taxon>Sciaridae</taxon>
        <taxon>Pseudolycoriella</taxon>
    </lineage>
</organism>
<keyword evidence="2 6" id="KW-0963">Cytoplasm</keyword>
<comment type="subcellular location">
    <subcellularLocation>
        <location evidence="6">Cytoplasm</location>
    </subcellularLocation>
    <subcellularLocation>
        <location evidence="6">Nucleus</location>
    </subcellularLocation>
</comment>
<dbReference type="Gene3D" id="3.60.20.10">
    <property type="entry name" value="Glutamine Phosphoribosylpyrophosphate, subunit 1, domain 1"/>
    <property type="match status" value="1"/>
</dbReference>
<dbReference type="InterPro" id="IPR050115">
    <property type="entry name" value="Proteasome_alpha"/>
</dbReference>
<dbReference type="PROSITE" id="PS00388">
    <property type="entry name" value="PROTEASOME_ALPHA_1"/>
    <property type="match status" value="1"/>
</dbReference>
<protein>
    <recommendedName>
        <fullName evidence="6">Proteasome subunit alpha type</fullName>
    </recommendedName>
</protein>
<comment type="subunit">
    <text evidence="6">The 20S proteasome core is composed of 28 subunits that are arranged in four stacked rings, resulting in a barrel-shaped structure. The two end rings are each formed by seven alpha subunits, and the two central rings are each formed by seven beta subunits.</text>
</comment>
<dbReference type="InterPro" id="IPR023332">
    <property type="entry name" value="Proteasome_alpha-type"/>
</dbReference>
<sequence length="253" mass="27933">MSSIGTGYDLSASQFSPDGRVFQIDYAGKAVEQSGTLIGLRGKNGVVLAVEKIVRSPLYEEDSGSRIYSVDKHIGIAIAGLLADGRQIVETARKEALNYKQQFDRPIPIKVLNDRISSFIHAYTLYSAVRPFGVSVILASYSPETGPQMYMIEPSGSSYGYSGCATGKAKQAAKTEIEKLKLADMDIEELITQAGKIIYQVHDELKDKLFKMELSWVCELSDGLHQIVPDEWYKKAYTAGVESKRDDDSDNDI</sequence>
<feature type="domain" description="Proteasome alpha-type subunits" evidence="7">
    <location>
        <begin position="8"/>
        <end position="30"/>
    </location>
</feature>
<evidence type="ECO:0000256" key="4">
    <source>
        <dbReference type="ARBA" id="ARBA00023242"/>
    </source>
</evidence>
<dbReference type="Pfam" id="PF10584">
    <property type="entry name" value="Proteasome_A_N"/>
    <property type="match status" value="1"/>
</dbReference>
<comment type="similarity">
    <text evidence="5 6">Belongs to the peptidase T1A family.</text>
</comment>
<dbReference type="FunFam" id="3.60.20.10:FF:000007">
    <property type="entry name" value="Proteasome subunit alpha type"/>
    <property type="match status" value="1"/>
</dbReference>
<dbReference type="GO" id="GO:0005634">
    <property type="term" value="C:nucleus"/>
    <property type="evidence" value="ECO:0007669"/>
    <property type="project" value="UniProtKB-SubCell"/>
</dbReference>
<dbReference type="GO" id="GO:0006511">
    <property type="term" value="P:ubiquitin-dependent protein catabolic process"/>
    <property type="evidence" value="ECO:0007669"/>
    <property type="project" value="InterPro"/>
</dbReference>
<dbReference type="OrthoDB" id="40134at2759"/>
<dbReference type="SUPFAM" id="SSF56235">
    <property type="entry name" value="N-terminal nucleophile aminohydrolases (Ntn hydrolases)"/>
    <property type="match status" value="1"/>
</dbReference>
<accession>A0A9Q0MR24</accession>
<proteinExistence type="inferred from homology"/>
<dbReference type="InterPro" id="IPR000426">
    <property type="entry name" value="Proteasome_asu_N"/>
</dbReference>
<dbReference type="EMBL" id="WJQU01000004">
    <property type="protein sequence ID" value="KAJ6636361.1"/>
    <property type="molecule type" value="Genomic_DNA"/>
</dbReference>
<dbReference type="PROSITE" id="PS51475">
    <property type="entry name" value="PROTEASOME_ALPHA_2"/>
    <property type="match status" value="1"/>
</dbReference>
<evidence type="ECO:0000313" key="9">
    <source>
        <dbReference type="Proteomes" id="UP001151699"/>
    </source>
</evidence>
<evidence type="ECO:0000256" key="1">
    <source>
        <dbReference type="ARBA" id="ARBA00002000"/>
    </source>
</evidence>
<dbReference type="Pfam" id="PF00227">
    <property type="entry name" value="Proteasome"/>
    <property type="match status" value="1"/>
</dbReference>
<comment type="caution">
    <text evidence="8">The sequence shown here is derived from an EMBL/GenBank/DDBJ whole genome shotgun (WGS) entry which is preliminary data.</text>
</comment>
<gene>
    <name evidence="8" type="primary">Prosalpha7</name>
    <name evidence="8" type="ORF">Bhyg_14950</name>
</gene>
<dbReference type="GO" id="GO:0005737">
    <property type="term" value="C:cytoplasm"/>
    <property type="evidence" value="ECO:0007669"/>
    <property type="project" value="UniProtKB-SubCell"/>
</dbReference>
<evidence type="ECO:0000256" key="2">
    <source>
        <dbReference type="ARBA" id="ARBA00022490"/>
    </source>
</evidence>
<dbReference type="GO" id="GO:0019773">
    <property type="term" value="C:proteasome core complex, alpha-subunit complex"/>
    <property type="evidence" value="ECO:0007669"/>
    <property type="project" value="UniProtKB-UniRule"/>
</dbReference>
<evidence type="ECO:0000259" key="7">
    <source>
        <dbReference type="PROSITE" id="PS00388"/>
    </source>
</evidence>
<keyword evidence="3 5" id="KW-0647">Proteasome</keyword>
<dbReference type="CDD" id="cd03751">
    <property type="entry name" value="proteasome_alpha_type_3"/>
    <property type="match status" value="1"/>
</dbReference>
<evidence type="ECO:0000313" key="8">
    <source>
        <dbReference type="EMBL" id="KAJ6636361.1"/>
    </source>
</evidence>
<keyword evidence="9" id="KW-1185">Reference proteome</keyword>
<name>A0A9Q0MR24_9DIPT</name>